<dbReference type="EMBL" id="JAWDIU010000005">
    <property type="protein sequence ID" value="MDU0327881.1"/>
    <property type="molecule type" value="Genomic_DNA"/>
</dbReference>
<organism evidence="1 2">
    <name type="scientific">Microbacterium algihabitans</name>
    <dbReference type="NCBI Taxonomy" id="3075992"/>
    <lineage>
        <taxon>Bacteria</taxon>
        <taxon>Bacillati</taxon>
        <taxon>Actinomycetota</taxon>
        <taxon>Actinomycetes</taxon>
        <taxon>Micrococcales</taxon>
        <taxon>Microbacteriaceae</taxon>
        <taxon>Microbacterium</taxon>
    </lineage>
</organism>
<protein>
    <submittedName>
        <fullName evidence="1">Uncharacterized protein</fullName>
    </submittedName>
</protein>
<comment type="caution">
    <text evidence="1">The sequence shown here is derived from an EMBL/GenBank/DDBJ whole genome shotgun (WGS) entry which is preliminary data.</text>
</comment>
<accession>A0ABU3RYB5</accession>
<sequence>MQPEQIVVKSDDPRCVELEAAGWVVVSRSWAAQVTASSVDIDVLSGAVRRGRRPGDVREIEDGDLESVLLLDYMTLADYLGGVATEHDPLTTSTARVKHTRRGFGAFDGGGRAFAITYVDVDGRAAETDFTSSLQNFAGWASARR</sequence>
<proteinExistence type="predicted"/>
<dbReference type="Proteomes" id="UP001256673">
    <property type="component" value="Unassembled WGS sequence"/>
</dbReference>
<keyword evidence="2" id="KW-1185">Reference proteome</keyword>
<evidence type="ECO:0000313" key="2">
    <source>
        <dbReference type="Proteomes" id="UP001256673"/>
    </source>
</evidence>
<gene>
    <name evidence="1" type="ORF">RWH43_14045</name>
</gene>
<evidence type="ECO:0000313" key="1">
    <source>
        <dbReference type="EMBL" id="MDU0327881.1"/>
    </source>
</evidence>
<name>A0ABU3RYB5_9MICO</name>
<dbReference type="RefSeq" id="WP_316001771.1">
    <property type="nucleotide sequence ID" value="NZ_JAWDIU010000005.1"/>
</dbReference>
<reference evidence="1 2" key="1">
    <citation type="submission" date="2023-09" db="EMBL/GenBank/DDBJ databases">
        <title>Microbacterium fusihabitans sp. nov., Microbacterium phycihabitans sp. nov., and Microbacterium cervinum sp. nov., isolated from dried seaweeds of beach.</title>
        <authorList>
            <person name="Lee S.D."/>
        </authorList>
    </citation>
    <scope>NUCLEOTIDE SEQUENCE [LARGE SCALE GENOMIC DNA]</scope>
    <source>
        <strain evidence="1 2">KSW2-21</strain>
    </source>
</reference>